<dbReference type="Proteomes" id="UP001240984">
    <property type="component" value="Unassembled WGS sequence"/>
</dbReference>
<gene>
    <name evidence="1" type="ORF">J2S43_001679</name>
</gene>
<organism evidence="1 2">
    <name type="scientific">Catenuloplanes nepalensis</name>
    <dbReference type="NCBI Taxonomy" id="587533"/>
    <lineage>
        <taxon>Bacteria</taxon>
        <taxon>Bacillati</taxon>
        <taxon>Actinomycetota</taxon>
        <taxon>Actinomycetes</taxon>
        <taxon>Micromonosporales</taxon>
        <taxon>Micromonosporaceae</taxon>
        <taxon>Catenuloplanes</taxon>
    </lineage>
</organism>
<sequence>MEGTYRLKQIAGGVAHWAEVTVWMEPADWLEVIVSDDVFGWRRSIYGPEAWNRDPVEQEFVAAAIDGVQYALGRIGDKMKRVIIKAIRDAPVDTLPTDVKFAAAAATCLALNVVLDPPPTIEPHGVIFPSSTAE</sequence>
<evidence type="ECO:0000313" key="2">
    <source>
        <dbReference type="Proteomes" id="UP001240984"/>
    </source>
</evidence>
<name>A0ABT9MP23_9ACTN</name>
<accession>A0ABT9MP23</accession>
<comment type="caution">
    <text evidence="1">The sequence shown here is derived from an EMBL/GenBank/DDBJ whole genome shotgun (WGS) entry which is preliminary data.</text>
</comment>
<keyword evidence="2" id="KW-1185">Reference proteome</keyword>
<protein>
    <submittedName>
        <fullName evidence="1">Uncharacterized protein</fullName>
    </submittedName>
</protein>
<dbReference type="RefSeq" id="WP_306828162.1">
    <property type="nucleotide sequence ID" value="NZ_JAUSRA010000001.1"/>
</dbReference>
<evidence type="ECO:0000313" key="1">
    <source>
        <dbReference type="EMBL" id="MDP9793167.1"/>
    </source>
</evidence>
<reference evidence="1 2" key="1">
    <citation type="submission" date="2023-07" db="EMBL/GenBank/DDBJ databases">
        <title>Sequencing the genomes of 1000 actinobacteria strains.</title>
        <authorList>
            <person name="Klenk H.-P."/>
        </authorList>
    </citation>
    <scope>NUCLEOTIDE SEQUENCE [LARGE SCALE GENOMIC DNA]</scope>
    <source>
        <strain evidence="1 2">DSM 44710</strain>
    </source>
</reference>
<proteinExistence type="predicted"/>
<dbReference type="EMBL" id="JAUSRA010000001">
    <property type="protein sequence ID" value="MDP9793167.1"/>
    <property type="molecule type" value="Genomic_DNA"/>
</dbReference>